<evidence type="ECO:0000259" key="2">
    <source>
        <dbReference type="PROSITE" id="PS50158"/>
    </source>
</evidence>
<keyword evidence="1" id="KW-0863">Zinc-finger</keyword>
<dbReference type="InterPro" id="IPR036875">
    <property type="entry name" value="Znf_CCHC_sf"/>
</dbReference>
<dbReference type="AlphaFoldDB" id="A0A6L2LJ16"/>
<proteinExistence type="predicted"/>
<organism evidence="3">
    <name type="scientific">Tanacetum cinerariifolium</name>
    <name type="common">Dalmatian daisy</name>
    <name type="synonym">Chrysanthemum cinerariifolium</name>
    <dbReference type="NCBI Taxonomy" id="118510"/>
    <lineage>
        <taxon>Eukaryota</taxon>
        <taxon>Viridiplantae</taxon>
        <taxon>Streptophyta</taxon>
        <taxon>Embryophyta</taxon>
        <taxon>Tracheophyta</taxon>
        <taxon>Spermatophyta</taxon>
        <taxon>Magnoliopsida</taxon>
        <taxon>eudicotyledons</taxon>
        <taxon>Gunneridae</taxon>
        <taxon>Pentapetalae</taxon>
        <taxon>asterids</taxon>
        <taxon>campanulids</taxon>
        <taxon>Asterales</taxon>
        <taxon>Asteraceae</taxon>
        <taxon>Asteroideae</taxon>
        <taxon>Anthemideae</taxon>
        <taxon>Anthemidinae</taxon>
        <taxon>Tanacetum</taxon>
    </lineage>
</organism>
<evidence type="ECO:0000256" key="1">
    <source>
        <dbReference type="PROSITE-ProRule" id="PRU00047"/>
    </source>
</evidence>
<evidence type="ECO:0000313" key="3">
    <source>
        <dbReference type="EMBL" id="GEU61140.1"/>
    </source>
</evidence>
<dbReference type="EMBL" id="BKCJ010004455">
    <property type="protein sequence ID" value="GEU61140.1"/>
    <property type="molecule type" value="Genomic_DNA"/>
</dbReference>
<comment type="caution">
    <text evidence="3">The sequence shown here is derived from an EMBL/GenBank/DDBJ whole genome shotgun (WGS) entry which is preliminary data.</text>
</comment>
<dbReference type="SUPFAM" id="SSF57756">
    <property type="entry name" value="Retrovirus zinc finger-like domains"/>
    <property type="match status" value="1"/>
</dbReference>
<dbReference type="SMART" id="SM00343">
    <property type="entry name" value="ZnF_C2HC"/>
    <property type="match status" value="2"/>
</dbReference>
<sequence length="181" mass="20741">MSVEEIEQIVAQVVANAIKSIAIYESINQTKQRENKVAGNASNKRKWEGDHIGSSIQQQNKEHKVFRAHTVRLSNKEDYARNLPWCNRCNFYHIGQCAEKCGNYQQRGHQARDCRIPVLRAKQRSVVSEKKAEVICYGCGGLGHYKSNCIIWKFQKRVDKYWKGKAPEDSSATTSNKRPIT</sequence>
<reference evidence="3" key="1">
    <citation type="journal article" date="2019" name="Sci. Rep.">
        <title>Draft genome of Tanacetum cinerariifolium, the natural source of mosquito coil.</title>
        <authorList>
            <person name="Yamashiro T."/>
            <person name="Shiraishi A."/>
            <person name="Satake H."/>
            <person name="Nakayama K."/>
        </authorList>
    </citation>
    <scope>NUCLEOTIDE SEQUENCE</scope>
</reference>
<dbReference type="InterPro" id="IPR001878">
    <property type="entry name" value="Znf_CCHC"/>
</dbReference>
<keyword evidence="1" id="KW-0862">Zinc</keyword>
<name>A0A6L2LJ16_TANCI</name>
<keyword evidence="1" id="KW-0479">Metal-binding</keyword>
<accession>A0A6L2LJ16</accession>
<dbReference type="Gene3D" id="4.10.60.10">
    <property type="entry name" value="Zinc finger, CCHC-type"/>
    <property type="match status" value="1"/>
</dbReference>
<gene>
    <name evidence="3" type="ORF">Tci_033118</name>
</gene>
<feature type="domain" description="CCHC-type" evidence="2">
    <location>
        <begin position="136"/>
        <end position="149"/>
    </location>
</feature>
<dbReference type="GO" id="GO:0008270">
    <property type="term" value="F:zinc ion binding"/>
    <property type="evidence" value="ECO:0007669"/>
    <property type="project" value="UniProtKB-KW"/>
</dbReference>
<protein>
    <recommendedName>
        <fullName evidence="2">CCHC-type domain-containing protein</fullName>
    </recommendedName>
</protein>
<dbReference type="PROSITE" id="PS50158">
    <property type="entry name" value="ZF_CCHC"/>
    <property type="match status" value="1"/>
</dbReference>
<dbReference type="GO" id="GO:0003676">
    <property type="term" value="F:nucleic acid binding"/>
    <property type="evidence" value="ECO:0007669"/>
    <property type="project" value="InterPro"/>
</dbReference>